<organism evidence="2 3">
    <name type="scientific">Dreissena polymorpha</name>
    <name type="common">Zebra mussel</name>
    <name type="synonym">Mytilus polymorpha</name>
    <dbReference type="NCBI Taxonomy" id="45954"/>
    <lineage>
        <taxon>Eukaryota</taxon>
        <taxon>Metazoa</taxon>
        <taxon>Spiralia</taxon>
        <taxon>Lophotrochozoa</taxon>
        <taxon>Mollusca</taxon>
        <taxon>Bivalvia</taxon>
        <taxon>Autobranchia</taxon>
        <taxon>Heteroconchia</taxon>
        <taxon>Euheterodonta</taxon>
        <taxon>Imparidentia</taxon>
        <taxon>Neoheterodontei</taxon>
        <taxon>Myida</taxon>
        <taxon>Dreissenoidea</taxon>
        <taxon>Dreissenidae</taxon>
        <taxon>Dreissena</taxon>
    </lineage>
</organism>
<accession>A0A9D4C2U0</accession>
<name>A0A9D4C2U0_DREPO</name>
<keyword evidence="1" id="KW-0812">Transmembrane</keyword>
<feature type="transmembrane region" description="Helical" evidence="1">
    <location>
        <begin position="26"/>
        <end position="47"/>
    </location>
</feature>
<protein>
    <submittedName>
        <fullName evidence="2">Uncharacterized protein</fullName>
    </submittedName>
</protein>
<evidence type="ECO:0000313" key="2">
    <source>
        <dbReference type="EMBL" id="KAH3716053.1"/>
    </source>
</evidence>
<dbReference type="AlphaFoldDB" id="A0A9D4C2U0"/>
<evidence type="ECO:0000313" key="3">
    <source>
        <dbReference type="Proteomes" id="UP000828390"/>
    </source>
</evidence>
<sequence length="73" mass="8195">MNEHKASDGNCRKMPKYTELFECSGIMFLFVIWNSTGCEVVYIKLFAVKRNRSSVYSVTTPLVAHLGSGAGRF</sequence>
<keyword evidence="1" id="KW-0472">Membrane</keyword>
<keyword evidence="3" id="KW-1185">Reference proteome</keyword>
<dbReference type="EMBL" id="JAIWYP010000013">
    <property type="protein sequence ID" value="KAH3716053.1"/>
    <property type="molecule type" value="Genomic_DNA"/>
</dbReference>
<comment type="caution">
    <text evidence="2">The sequence shown here is derived from an EMBL/GenBank/DDBJ whole genome shotgun (WGS) entry which is preliminary data.</text>
</comment>
<proteinExistence type="predicted"/>
<reference evidence="2" key="2">
    <citation type="submission" date="2020-11" db="EMBL/GenBank/DDBJ databases">
        <authorList>
            <person name="McCartney M.A."/>
            <person name="Auch B."/>
            <person name="Kono T."/>
            <person name="Mallez S."/>
            <person name="Becker A."/>
            <person name="Gohl D.M."/>
            <person name="Silverstein K.A.T."/>
            <person name="Koren S."/>
            <person name="Bechman K.B."/>
            <person name="Herman A."/>
            <person name="Abrahante J.E."/>
            <person name="Garbe J."/>
        </authorList>
    </citation>
    <scope>NUCLEOTIDE SEQUENCE</scope>
    <source>
        <strain evidence="2">Duluth1</strain>
        <tissue evidence="2">Whole animal</tissue>
    </source>
</reference>
<keyword evidence="1" id="KW-1133">Transmembrane helix</keyword>
<dbReference type="Proteomes" id="UP000828390">
    <property type="component" value="Unassembled WGS sequence"/>
</dbReference>
<gene>
    <name evidence="2" type="ORF">DPMN_058769</name>
</gene>
<evidence type="ECO:0000256" key="1">
    <source>
        <dbReference type="SAM" id="Phobius"/>
    </source>
</evidence>
<reference evidence="2" key="1">
    <citation type="journal article" date="2019" name="bioRxiv">
        <title>The Genome of the Zebra Mussel, Dreissena polymorpha: A Resource for Invasive Species Research.</title>
        <authorList>
            <person name="McCartney M.A."/>
            <person name="Auch B."/>
            <person name="Kono T."/>
            <person name="Mallez S."/>
            <person name="Zhang Y."/>
            <person name="Obille A."/>
            <person name="Becker A."/>
            <person name="Abrahante J.E."/>
            <person name="Garbe J."/>
            <person name="Badalamenti J.P."/>
            <person name="Herman A."/>
            <person name="Mangelson H."/>
            <person name="Liachko I."/>
            <person name="Sullivan S."/>
            <person name="Sone E.D."/>
            <person name="Koren S."/>
            <person name="Silverstein K.A.T."/>
            <person name="Beckman K.B."/>
            <person name="Gohl D.M."/>
        </authorList>
    </citation>
    <scope>NUCLEOTIDE SEQUENCE</scope>
    <source>
        <strain evidence="2">Duluth1</strain>
        <tissue evidence="2">Whole animal</tissue>
    </source>
</reference>